<organism evidence="2 3">
    <name type="scientific">Hamadaea flava</name>
    <dbReference type="NCBI Taxonomy" id="1742688"/>
    <lineage>
        <taxon>Bacteria</taxon>
        <taxon>Bacillati</taxon>
        <taxon>Actinomycetota</taxon>
        <taxon>Actinomycetes</taxon>
        <taxon>Micromonosporales</taxon>
        <taxon>Micromonosporaceae</taxon>
        <taxon>Hamadaea</taxon>
    </lineage>
</organism>
<gene>
    <name evidence="2" type="ORF">ACFOZ4_21570</name>
</gene>
<keyword evidence="1" id="KW-1133">Transmembrane helix</keyword>
<evidence type="ECO:0000313" key="3">
    <source>
        <dbReference type="Proteomes" id="UP001595816"/>
    </source>
</evidence>
<feature type="transmembrane region" description="Helical" evidence="1">
    <location>
        <begin position="12"/>
        <end position="30"/>
    </location>
</feature>
<comment type="caution">
    <text evidence="2">The sequence shown here is derived from an EMBL/GenBank/DDBJ whole genome shotgun (WGS) entry which is preliminary data.</text>
</comment>
<dbReference type="EMBL" id="JBHSAY010000010">
    <property type="protein sequence ID" value="MFC4133205.1"/>
    <property type="molecule type" value="Genomic_DNA"/>
</dbReference>
<evidence type="ECO:0000313" key="2">
    <source>
        <dbReference type="EMBL" id="MFC4133205.1"/>
    </source>
</evidence>
<proteinExistence type="predicted"/>
<evidence type="ECO:0000256" key="1">
    <source>
        <dbReference type="SAM" id="Phobius"/>
    </source>
</evidence>
<sequence>MTSLKAETLASIVVALPSFLTAVLSAKVAASRRSQADQMLRTLKEETELADALPEGSVAQQVLRQHADFAAPLYVRMRVADALIKVDKTGIILGIILITIGAGLAWFLIAKGGWLLWLTPVPLAFLLFGIVGFFYELSGGKHGDKIRKELAGESPGGTEPTGSPA</sequence>
<keyword evidence="1" id="KW-0812">Transmembrane</keyword>
<dbReference type="Proteomes" id="UP001595816">
    <property type="component" value="Unassembled WGS sequence"/>
</dbReference>
<feature type="transmembrane region" description="Helical" evidence="1">
    <location>
        <begin position="115"/>
        <end position="137"/>
    </location>
</feature>
<accession>A0ABV8LSE0</accession>
<name>A0ABV8LSE0_9ACTN</name>
<protein>
    <submittedName>
        <fullName evidence="2">Uncharacterized protein</fullName>
    </submittedName>
</protein>
<dbReference type="RefSeq" id="WP_253760988.1">
    <property type="nucleotide sequence ID" value="NZ_JAMZDZ010000001.1"/>
</dbReference>
<reference evidence="3" key="1">
    <citation type="journal article" date="2019" name="Int. J. Syst. Evol. Microbiol.">
        <title>The Global Catalogue of Microorganisms (GCM) 10K type strain sequencing project: providing services to taxonomists for standard genome sequencing and annotation.</title>
        <authorList>
            <consortium name="The Broad Institute Genomics Platform"/>
            <consortium name="The Broad Institute Genome Sequencing Center for Infectious Disease"/>
            <person name="Wu L."/>
            <person name="Ma J."/>
        </authorList>
    </citation>
    <scope>NUCLEOTIDE SEQUENCE [LARGE SCALE GENOMIC DNA]</scope>
    <source>
        <strain evidence="3">CGMCC 4.7289</strain>
    </source>
</reference>
<feature type="transmembrane region" description="Helical" evidence="1">
    <location>
        <begin position="91"/>
        <end position="109"/>
    </location>
</feature>
<keyword evidence="3" id="KW-1185">Reference proteome</keyword>
<keyword evidence="1" id="KW-0472">Membrane</keyword>